<evidence type="ECO:0000313" key="3">
    <source>
        <dbReference type="Proteomes" id="UP000824890"/>
    </source>
</evidence>
<proteinExistence type="predicted"/>
<name>A0ABQ7YAL1_BRANA</name>
<sequence length="97" mass="11307">MIDQHSNKNIMTITPEKLKNIVYKEILNHLRSHESNDQHKQMKAKLHLDDCYVTTSRVSLKEIPSHPHDLFFGFRMFTILSMISTFHLLADEASSVL</sequence>
<dbReference type="Proteomes" id="UP000824890">
    <property type="component" value="Unassembled WGS sequence"/>
</dbReference>
<accession>A0ABQ7YAL1</accession>
<evidence type="ECO:0000313" key="2">
    <source>
        <dbReference type="EMBL" id="KAH0865224.1"/>
    </source>
</evidence>
<gene>
    <name evidence="2" type="ORF">HID58_082435</name>
</gene>
<keyword evidence="3" id="KW-1185">Reference proteome</keyword>
<feature type="transmembrane region" description="Helical" evidence="1">
    <location>
        <begin position="70"/>
        <end position="90"/>
    </location>
</feature>
<protein>
    <submittedName>
        <fullName evidence="2">Uncharacterized protein</fullName>
    </submittedName>
</protein>
<keyword evidence="1" id="KW-0472">Membrane</keyword>
<keyword evidence="1" id="KW-1133">Transmembrane helix</keyword>
<organism evidence="2 3">
    <name type="scientific">Brassica napus</name>
    <name type="common">Rape</name>
    <dbReference type="NCBI Taxonomy" id="3708"/>
    <lineage>
        <taxon>Eukaryota</taxon>
        <taxon>Viridiplantae</taxon>
        <taxon>Streptophyta</taxon>
        <taxon>Embryophyta</taxon>
        <taxon>Tracheophyta</taxon>
        <taxon>Spermatophyta</taxon>
        <taxon>Magnoliopsida</taxon>
        <taxon>eudicotyledons</taxon>
        <taxon>Gunneridae</taxon>
        <taxon>Pentapetalae</taxon>
        <taxon>rosids</taxon>
        <taxon>malvids</taxon>
        <taxon>Brassicales</taxon>
        <taxon>Brassicaceae</taxon>
        <taxon>Brassiceae</taxon>
        <taxon>Brassica</taxon>
    </lineage>
</organism>
<comment type="caution">
    <text evidence="2">The sequence shown here is derived from an EMBL/GenBank/DDBJ whole genome shotgun (WGS) entry which is preliminary data.</text>
</comment>
<reference evidence="2 3" key="1">
    <citation type="submission" date="2021-05" db="EMBL/GenBank/DDBJ databases">
        <title>Genome Assembly of Synthetic Allotetraploid Brassica napus Reveals Homoeologous Exchanges between Subgenomes.</title>
        <authorList>
            <person name="Davis J.T."/>
        </authorList>
    </citation>
    <scope>NUCLEOTIDE SEQUENCE [LARGE SCALE GENOMIC DNA]</scope>
    <source>
        <strain evidence="3">cv. Da-Ae</strain>
        <tissue evidence="2">Seedling</tissue>
    </source>
</reference>
<keyword evidence="1" id="KW-0812">Transmembrane</keyword>
<evidence type="ECO:0000256" key="1">
    <source>
        <dbReference type="SAM" id="Phobius"/>
    </source>
</evidence>
<dbReference type="EMBL" id="JAGKQM010000018">
    <property type="protein sequence ID" value="KAH0865224.1"/>
    <property type="molecule type" value="Genomic_DNA"/>
</dbReference>